<keyword evidence="12" id="KW-1185">Reference proteome</keyword>
<comment type="catalytic activity">
    <reaction evidence="8">
        <text>S-ubiquitinyl-[E2 ubiquitin-conjugating enzyme]-L-cysteine + [acceptor protein]-L-lysine = [E2 ubiquitin-conjugating enzyme]-L-cysteine + N(6)-ubiquitinyl-[acceptor protein]-L-lysine.</text>
        <dbReference type="EC" id="2.3.2.27"/>
    </reaction>
</comment>
<evidence type="ECO:0000256" key="4">
    <source>
        <dbReference type="ARBA" id="ARBA00022771"/>
    </source>
</evidence>
<gene>
    <name evidence="11" type="primary">l(3)76BDr</name>
    <name evidence="11" type="ORF">EVAR_89307_1</name>
</gene>
<keyword evidence="8" id="KW-0808">Transferase</keyword>
<dbReference type="GO" id="GO:1990112">
    <property type="term" value="C:RQC complex"/>
    <property type="evidence" value="ECO:0007669"/>
    <property type="project" value="UniProtKB-UniRule"/>
</dbReference>
<dbReference type="Pfam" id="PF23009">
    <property type="entry name" value="UBC_like"/>
    <property type="match status" value="1"/>
</dbReference>
<proteinExistence type="inferred from homology"/>
<dbReference type="EMBL" id="BGZK01002450">
    <property type="protein sequence ID" value="GBP94034.1"/>
    <property type="molecule type" value="Genomic_DNA"/>
</dbReference>
<dbReference type="InterPro" id="IPR013083">
    <property type="entry name" value="Znf_RING/FYVE/PHD"/>
</dbReference>
<evidence type="ECO:0000256" key="1">
    <source>
        <dbReference type="ARBA" id="ARBA00007997"/>
    </source>
</evidence>
<evidence type="ECO:0000256" key="8">
    <source>
        <dbReference type="RuleBase" id="RU367090"/>
    </source>
</evidence>
<comment type="caution">
    <text evidence="11">The sequence shown here is derived from an EMBL/GenBank/DDBJ whole genome shotgun (WGS) entry which is preliminary data.</text>
</comment>
<reference evidence="11 12" key="1">
    <citation type="journal article" date="2019" name="Commun. Biol.">
        <title>The bagworm genome reveals a unique fibroin gene that provides high tensile strength.</title>
        <authorList>
            <person name="Kono N."/>
            <person name="Nakamura H."/>
            <person name="Ohtoshi R."/>
            <person name="Tomita M."/>
            <person name="Numata K."/>
            <person name="Arakawa K."/>
        </authorList>
    </citation>
    <scope>NUCLEOTIDE SEQUENCE [LARGE SCALE GENOMIC DNA]</scope>
</reference>
<evidence type="ECO:0000256" key="5">
    <source>
        <dbReference type="ARBA" id="ARBA00022833"/>
    </source>
</evidence>
<dbReference type="GO" id="GO:0061630">
    <property type="term" value="F:ubiquitin protein ligase activity"/>
    <property type="evidence" value="ECO:0007669"/>
    <property type="project" value="UniProtKB-UniRule"/>
</dbReference>
<feature type="domain" description="RING-CH-type" evidence="10">
    <location>
        <begin position="244"/>
        <end position="304"/>
    </location>
</feature>
<dbReference type="PANTHER" id="PTHR12389">
    <property type="entry name" value="ZINC FINGER PROTEIN 294"/>
    <property type="match status" value="1"/>
</dbReference>
<evidence type="ECO:0000256" key="2">
    <source>
        <dbReference type="ARBA" id="ARBA00017157"/>
    </source>
</evidence>
<comment type="subunit">
    <text evidence="8">Component of the ribosome quality control complex (RQC).</text>
</comment>
<dbReference type="STRING" id="151549.A0A4C2A486"/>
<evidence type="ECO:0000256" key="3">
    <source>
        <dbReference type="ARBA" id="ARBA00022723"/>
    </source>
</evidence>
<dbReference type="PROSITE" id="PS50089">
    <property type="entry name" value="ZF_RING_2"/>
    <property type="match status" value="1"/>
</dbReference>
<dbReference type="InterPro" id="IPR001841">
    <property type="entry name" value="Znf_RING"/>
</dbReference>
<dbReference type="AlphaFoldDB" id="A0A4C2A486"/>
<dbReference type="EC" id="2.3.2.27" evidence="8"/>
<organism evidence="11 12">
    <name type="scientific">Eumeta variegata</name>
    <name type="common">Bagworm moth</name>
    <name type="synonym">Eumeta japonica</name>
    <dbReference type="NCBI Taxonomy" id="151549"/>
    <lineage>
        <taxon>Eukaryota</taxon>
        <taxon>Metazoa</taxon>
        <taxon>Ecdysozoa</taxon>
        <taxon>Arthropoda</taxon>
        <taxon>Hexapoda</taxon>
        <taxon>Insecta</taxon>
        <taxon>Pterygota</taxon>
        <taxon>Neoptera</taxon>
        <taxon>Endopterygota</taxon>
        <taxon>Lepidoptera</taxon>
        <taxon>Glossata</taxon>
        <taxon>Ditrysia</taxon>
        <taxon>Tineoidea</taxon>
        <taxon>Psychidae</taxon>
        <taxon>Oiketicinae</taxon>
        <taxon>Eumeta</taxon>
    </lineage>
</organism>
<name>A0A4C2A486_EUMVA</name>
<accession>A0A4C2A486</accession>
<dbReference type="Pfam" id="PF13639">
    <property type="entry name" value="zf-RING_2"/>
    <property type="match status" value="1"/>
</dbReference>
<evidence type="ECO:0000313" key="12">
    <source>
        <dbReference type="Proteomes" id="UP000299102"/>
    </source>
</evidence>
<dbReference type="InterPro" id="IPR011016">
    <property type="entry name" value="Znf_RING-CH"/>
</dbReference>
<keyword evidence="5 8" id="KW-0862">Zinc</keyword>
<evidence type="ECO:0000313" key="11">
    <source>
        <dbReference type="EMBL" id="GBP94034.1"/>
    </source>
</evidence>
<evidence type="ECO:0000259" key="10">
    <source>
        <dbReference type="PROSITE" id="PS51292"/>
    </source>
</evidence>
<feature type="domain" description="RING-type" evidence="9">
    <location>
        <begin position="252"/>
        <end position="299"/>
    </location>
</feature>
<keyword evidence="3 8" id="KW-0479">Metal-binding</keyword>
<comment type="pathway">
    <text evidence="8">Protein modification; protein ubiquitination.</text>
</comment>
<dbReference type="Gene3D" id="3.30.40.10">
    <property type="entry name" value="Zinc/RING finger domain, C3HC4 (zinc finger)"/>
    <property type="match status" value="1"/>
</dbReference>
<dbReference type="SMART" id="SM00744">
    <property type="entry name" value="RINGv"/>
    <property type="match status" value="1"/>
</dbReference>
<dbReference type="Proteomes" id="UP000299102">
    <property type="component" value="Unassembled WGS sequence"/>
</dbReference>
<dbReference type="UniPathway" id="UPA00143"/>
<comment type="function">
    <text evidence="8">E3 ubiquitin-protein ligase. Component of the ribosome quality control complex (RQC), a ribosome-associated complex that mediates ubiquitination and extraction of incompletely synthesized nascent chains for proteasomal degradation.</text>
</comment>
<keyword evidence="4 7" id="KW-0863">Zinc-finger</keyword>
<dbReference type="GO" id="GO:0043023">
    <property type="term" value="F:ribosomal large subunit binding"/>
    <property type="evidence" value="ECO:0007669"/>
    <property type="project" value="TreeGrafter"/>
</dbReference>
<dbReference type="GO" id="GO:0016567">
    <property type="term" value="P:protein ubiquitination"/>
    <property type="evidence" value="ECO:0007669"/>
    <property type="project" value="UniProtKB-UniPathway"/>
</dbReference>
<dbReference type="PROSITE" id="PS51292">
    <property type="entry name" value="ZF_RING_CH"/>
    <property type="match status" value="1"/>
</dbReference>
<comment type="similarity">
    <text evidence="1 8">Belongs to the LTN1 family.</text>
</comment>
<dbReference type="PANTHER" id="PTHR12389:SF0">
    <property type="entry name" value="E3 UBIQUITIN-PROTEIN LIGASE LISTERIN"/>
    <property type="match status" value="1"/>
</dbReference>
<keyword evidence="8" id="KW-0833">Ubl conjugation pathway</keyword>
<evidence type="ECO:0000256" key="7">
    <source>
        <dbReference type="PROSITE-ProRule" id="PRU00175"/>
    </source>
</evidence>
<dbReference type="InterPro" id="IPR039795">
    <property type="entry name" value="LTN1/Rkr1"/>
</dbReference>
<dbReference type="SUPFAM" id="SSF57850">
    <property type="entry name" value="RING/U-box"/>
    <property type="match status" value="1"/>
</dbReference>
<protein>
    <recommendedName>
        <fullName evidence="2 8">E3 ubiquitin-protein ligase listerin</fullName>
        <ecNumber evidence="8">2.3.2.27</ecNumber>
    </recommendedName>
    <alternativeName>
        <fullName evidence="6 8">RING-type E3 ubiquitin transferase listerin</fullName>
    </alternativeName>
</protein>
<dbReference type="GO" id="GO:0005829">
    <property type="term" value="C:cytosol"/>
    <property type="evidence" value="ECO:0007669"/>
    <property type="project" value="UniProtKB-UniRule"/>
</dbReference>
<dbReference type="GO" id="GO:1990116">
    <property type="term" value="P:ribosome-associated ubiquitin-dependent protein catabolic process"/>
    <property type="evidence" value="ECO:0007669"/>
    <property type="project" value="UniProtKB-UniRule"/>
</dbReference>
<sequence>MKPTLAQALTGRGRFAQYLNRFKWKSSPCCPCDPEGNAIGCKTYCTFVQIGTRTSRGIGIEGWTCAKSRKGLESESKSGPGLKLKTGLKNSLRPTSARAALTALACRCLYLGVGGCGAAASAARGWWGAAPARLHRLLQRLVSAYVTPALVRAQLSEVATRGGRLADTELVIHLSTRELECRCSVDERPVRLRLELSDHHPLGAPRVDAEGAPDPNLLSLAVPLAAQNGSVWRALRLWRARLVRHVESAPVCYVCYMRLHPDSGRLPRQRCSQCRNKFHHECLQKWFTTSKKMECPLCRAVYKS</sequence>
<dbReference type="GO" id="GO:0008270">
    <property type="term" value="F:zinc ion binding"/>
    <property type="evidence" value="ECO:0007669"/>
    <property type="project" value="UniProtKB-KW"/>
</dbReference>
<evidence type="ECO:0000256" key="6">
    <source>
        <dbReference type="ARBA" id="ARBA00032366"/>
    </source>
</evidence>
<evidence type="ECO:0000259" key="9">
    <source>
        <dbReference type="PROSITE" id="PS50089"/>
    </source>
</evidence>
<dbReference type="InterPro" id="IPR054478">
    <property type="entry name" value="LTN1_UBC"/>
</dbReference>
<dbReference type="OrthoDB" id="6108at2759"/>
<dbReference type="GO" id="GO:0072344">
    <property type="term" value="P:rescue of stalled ribosome"/>
    <property type="evidence" value="ECO:0007669"/>
    <property type="project" value="UniProtKB-UniRule"/>
</dbReference>